<sequence length="550" mass="62850">MSSFVLCVRYGTTLYGFSPCQWCTCEQCGIDLLNGICPLCNSSNSCAYDRNPNSFDYPPESYHYSHPTYETYSGDSCGNDSQFGYDCQPQFSLNYESEPGYIENYNSYPYDLSSFPQQELCCEDCGVTHEPYQCQPKNHDYYNEQNSCYDSNSFGFDQIQTPQYTVNHPIFNAHNDPLSFQITIVEQMTQLTSMCELLCQFVQKKREEKRIEEEQAAKAQNQKLPVCYDDDDDEEESNSLKNNIISELPSCSAVTPSEPVDSLSMEDEHLNTIPAMESDEFIKSCVENLVPNPRESQGENGCDLPACFTTFSNILFDADYEFDSVDDQSLHNEDFPKKIFSNPLFEEEIISIKKDTHHFNAESDLVESMLNRNSSIIFSSSKIDSLLDEFAGELTILKSILPEIDETDCHPENEIHLIEILLYDNSSPRPPEEFVSENSNADIESFSPSPIPVKDSDSRMEEIDLTFTPDDPMPPSIEDGDDGSERDNLFLERLLYDDPIPLPDTLDFSYEVRIFLPFFTYPVTFSILHSFGNEDRIFDPGITINRFLFI</sequence>
<gene>
    <name evidence="1" type="ORF">Tci_029763</name>
</gene>
<reference evidence="1" key="1">
    <citation type="journal article" date="2019" name="Sci. Rep.">
        <title>Draft genome of Tanacetum cinerariifolium, the natural source of mosquito coil.</title>
        <authorList>
            <person name="Yamashiro T."/>
            <person name="Shiraishi A."/>
            <person name="Satake H."/>
            <person name="Nakayama K."/>
        </authorList>
    </citation>
    <scope>NUCLEOTIDE SEQUENCE</scope>
</reference>
<comment type="caution">
    <text evidence="1">The sequence shown here is derived from an EMBL/GenBank/DDBJ whole genome shotgun (WGS) entry which is preliminary data.</text>
</comment>
<protein>
    <recommendedName>
        <fullName evidence="2">Pre-mRNA splicing Prp18-interacting factor</fullName>
    </recommendedName>
</protein>
<evidence type="ECO:0008006" key="2">
    <source>
        <dbReference type="Google" id="ProtNLM"/>
    </source>
</evidence>
<dbReference type="AlphaFoldDB" id="A0A6L2LBY0"/>
<organism evidence="1">
    <name type="scientific">Tanacetum cinerariifolium</name>
    <name type="common">Dalmatian daisy</name>
    <name type="synonym">Chrysanthemum cinerariifolium</name>
    <dbReference type="NCBI Taxonomy" id="118510"/>
    <lineage>
        <taxon>Eukaryota</taxon>
        <taxon>Viridiplantae</taxon>
        <taxon>Streptophyta</taxon>
        <taxon>Embryophyta</taxon>
        <taxon>Tracheophyta</taxon>
        <taxon>Spermatophyta</taxon>
        <taxon>Magnoliopsida</taxon>
        <taxon>eudicotyledons</taxon>
        <taxon>Gunneridae</taxon>
        <taxon>Pentapetalae</taxon>
        <taxon>asterids</taxon>
        <taxon>campanulids</taxon>
        <taxon>Asterales</taxon>
        <taxon>Asteraceae</taxon>
        <taxon>Asteroideae</taxon>
        <taxon>Anthemideae</taxon>
        <taxon>Anthemidinae</taxon>
        <taxon>Tanacetum</taxon>
    </lineage>
</organism>
<name>A0A6L2LBY0_TANCI</name>
<evidence type="ECO:0000313" key="1">
    <source>
        <dbReference type="EMBL" id="GEU57785.1"/>
    </source>
</evidence>
<accession>A0A6L2LBY0</accession>
<dbReference type="EMBL" id="BKCJ010003893">
    <property type="protein sequence ID" value="GEU57785.1"/>
    <property type="molecule type" value="Genomic_DNA"/>
</dbReference>
<proteinExistence type="predicted"/>